<dbReference type="PRINTS" id="PR00909">
    <property type="entry name" value="SPERMDNBNDNG"/>
</dbReference>
<evidence type="ECO:0000256" key="4">
    <source>
        <dbReference type="ARBA" id="ARBA00022764"/>
    </source>
</evidence>
<comment type="caution">
    <text evidence="6">The sequence shown here is derived from an EMBL/GenBank/DDBJ whole genome shotgun (WGS) entry which is preliminary data.</text>
</comment>
<dbReference type="SUPFAM" id="SSF53850">
    <property type="entry name" value="Periplasmic binding protein-like II"/>
    <property type="match status" value="1"/>
</dbReference>
<dbReference type="InterPro" id="IPR006059">
    <property type="entry name" value="SBP"/>
</dbReference>
<reference evidence="6 7" key="1">
    <citation type="submission" date="2021-04" db="EMBL/GenBank/DDBJ databases">
        <authorList>
            <person name="Pira H."/>
            <person name="Risdian C."/>
            <person name="Wink J."/>
        </authorList>
    </citation>
    <scope>NUCLEOTIDE SEQUENCE [LARGE SCALE GENOMIC DNA]</scope>
    <source>
        <strain evidence="6 7">WH53</strain>
    </source>
</reference>
<dbReference type="PANTHER" id="PTHR30222">
    <property type="entry name" value="SPERMIDINE/PUTRESCINE-BINDING PERIPLASMIC PROTEIN"/>
    <property type="match status" value="1"/>
</dbReference>
<dbReference type="PANTHER" id="PTHR30222:SF12">
    <property type="entry name" value="NORSPERMIDINE SENSOR"/>
    <property type="match status" value="1"/>
</dbReference>
<keyword evidence="7" id="KW-1185">Reference proteome</keyword>
<evidence type="ECO:0000313" key="6">
    <source>
        <dbReference type="EMBL" id="MBU2713440.1"/>
    </source>
</evidence>
<sequence length="347" mass="39555">MHSILTSLFFLTLTATTISAEELVIFNWQEYLSTQVIERWEKETGWNIHQIYYDTDEMRDEVLASEVGKQFDLVVIDSISAQLFGKNNKLVSITRSEVNNLVNIKKRWIQSCGNFGVPYFWGTVGIVYRADKVTTKPVSWRALIEPDASLFGHIGMHEDFTDTLIPALKLSGYSIYSENNNHLKAAYQLLKNQLPAVLTYDYVISYISAKPDDETLYMAIGYSGDQHTLNDVTGKDSWRYIVPDEGTSLWIDCFSVLSHSTKKKQALAFLNFINNAENAAKNAEDIGYSTTNNAAIELLPNEVKSDKSIYPEQSVLDRSEPYRIISDKNMSQRNRIMRALSKEHETK</sequence>
<dbReference type="Gene3D" id="3.40.190.10">
    <property type="entry name" value="Periplasmic binding protein-like II"/>
    <property type="match status" value="2"/>
</dbReference>
<comment type="subcellular location">
    <subcellularLocation>
        <location evidence="1">Periplasm</location>
    </subcellularLocation>
</comment>
<organism evidence="6 7">
    <name type="scientific">Zooshikella harenae</name>
    <dbReference type="NCBI Taxonomy" id="2827238"/>
    <lineage>
        <taxon>Bacteria</taxon>
        <taxon>Pseudomonadati</taxon>
        <taxon>Pseudomonadota</taxon>
        <taxon>Gammaproteobacteria</taxon>
        <taxon>Oceanospirillales</taxon>
        <taxon>Zooshikellaceae</taxon>
        <taxon>Zooshikella</taxon>
    </lineage>
</organism>
<keyword evidence="2" id="KW-0813">Transport</keyword>
<evidence type="ECO:0000313" key="7">
    <source>
        <dbReference type="Proteomes" id="UP000690515"/>
    </source>
</evidence>
<evidence type="ECO:0000256" key="2">
    <source>
        <dbReference type="ARBA" id="ARBA00022448"/>
    </source>
</evidence>
<accession>A0ABS5ZHJ6</accession>
<gene>
    <name evidence="6" type="ORF">KCG35_20485</name>
</gene>
<proteinExistence type="predicted"/>
<keyword evidence="4" id="KW-0574">Periplasm</keyword>
<dbReference type="Pfam" id="PF13416">
    <property type="entry name" value="SBP_bac_8"/>
    <property type="match status" value="1"/>
</dbReference>
<name>A0ABS5ZHJ6_9GAMM</name>
<keyword evidence="3 5" id="KW-0732">Signal</keyword>
<evidence type="ECO:0000256" key="5">
    <source>
        <dbReference type="SAM" id="SignalP"/>
    </source>
</evidence>
<protein>
    <submittedName>
        <fullName evidence="6">Spermidine/putrescine ABC transporter substrate-binding protein</fullName>
    </submittedName>
</protein>
<feature type="signal peptide" evidence="5">
    <location>
        <begin position="1"/>
        <end position="20"/>
    </location>
</feature>
<evidence type="ECO:0000256" key="3">
    <source>
        <dbReference type="ARBA" id="ARBA00022729"/>
    </source>
</evidence>
<evidence type="ECO:0000256" key="1">
    <source>
        <dbReference type="ARBA" id="ARBA00004418"/>
    </source>
</evidence>
<dbReference type="RefSeq" id="WP_215821726.1">
    <property type="nucleotide sequence ID" value="NZ_JAGSOY010000079.1"/>
</dbReference>
<dbReference type="CDD" id="cd13590">
    <property type="entry name" value="PBP2_PotD_PotF_like"/>
    <property type="match status" value="1"/>
</dbReference>
<feature type="chain" id="PRO_5045128619" evidence="5">
    <location>
        <begin position="21"/>
        <end position="347"/>
    </location>
</feature>
<dbReference type="EMBL" id="JAGSOY010000079">
    <property type="protein sequence ID" value="MBU2713440.1"/>
    <property type="molecule type" value="Genomic_DNA"/>
</dbReference>
<dbReference type="Proteomes" id="UP000690515">
    <property type="component" value="Unassembled WGS sequence"/>
</dbReference>
<dbReference type="InterPro" id="IPR001188">
    <property type="entry name" value="Sperm_putr-bd"/>
</dbReference>